<gene>
    <name evidence="1" type="ORF">PUN28_013249</name>
</gene>
<protein>
    <submittedName>
        <fullName evidence="1">Uncharacterized protein</fullName>
    </submittedName>
</protein>
<proteinExistence type="predicted"/>
<name>A0AAW2F8W0_9HYME</name>
<comment type="caution">
    <text evidence="1">The sequence shown here is derived from an EMBL/GenBank/DDBJ whole genome shotgun (WGS) entry which is preliminary data.</text>
</comment>
<evidence type="ECO:0000313" key="2">
    <source>
        <dbReference type="Proteomes" id="UP001430953"/>
    </source>
</evidence>
<organism evidence="1 2">
    <name type="scientific">Cardiocondyla obscurior</name>
    <dbReference type="NCBI Taxonomy" id="286306"/>
    <lineage>
        <taxon>Eukaryota</taxon>
        <taxon>Metazoa</taxon>
        <taxon>Ecdysozoa</taxon>
        <taxon>Arthropoda</taxon>
        <taxon>Hexapoda</taxon>
        <taxon>Insecta</taxon>
        <taxon>Pterygota</taxon>
        <taxon>Neoptera</taxon>
        <taxon>Endopterygota</taxon>
        <taxon>Hymenoptera</taxon>
        <taxon>Apocrita</taxon>
        <taxon>Aculeata</taxon>
        <taxon>Formicoidea</taxon>
        <taxon>Formicidae</taxon>
        <taxon>Myrmicinae</taxon>
        <taxon>Cardiocondyla</taxon>
    </lineage>
</organism>
<sequence>MLCITKFLIISKPIFRHILSKSNFRLTPISLSLSIYIYKFKSQMLRCLICLSIERRAFIVIASRKKKVTRNIA</sequence>
<accession>A0AAW2F8W0</accession>
<reference evidence="1 2" key="1">
    <citation type="submission" date="2023-03" db="EMBL/GenBank/DDBJ databases">
        <title>High recombination rates correlate with genetic variation in Cardiocondyla obscurior ants.</title>
        <authorList>
            <person name="Errbii M."/>
        </authorList>
    </citation>
    <scope>NUCLEOTIDE SEQUENCE [LARGE SCALE GENOMIC DNA]</scope>
    <source>
        <strain evidence="1">Alpha-2009</strain>
        <tissue evidence="1">Whole body</tissue>
    </source>
</reference>
<evidence type="ECO:0000313" key="1">
    <source>
        <dbReference type="EMBL" id="KAL0111903.1"/>
    </source>
</evidence>
<dbReference type="Proteomes" id="UP001430953">
    <property type="component" value="Unassembled WGS sequence"/>
</dbReference>
<keyword evidence="2" id="KW-1185">Reference proteome</keyword>
<dbReference type="AlphaFoldDB" id="A0AAW2F8W0"/>
<dbReference type="EMBL" id="JADYXP020000013">
    <property type="protein sequence ID" value="KAL0111903.1"/>
    <property type="molecule type" value="Genomic_DNA"/>
</dbReference>